<dbReference type="OrthoDB" id="2363417at2759"/>
<reference evidence="5 6" key="1">
    <citation type="submission" date="2020-12" db="EMBL/GenBank/DDBJ databases">
        <title>Metabolic potential, ecology and presence of endohyphal bacteria is reflected in genomic diversity of Mucoromycotina.</title>
        <authorList>
            <person name="Muszewska A."/>
            <person name="Okrasinska A."/>
            <person name="Steczkiewicz K."/>
            <person name="Drgas O."/>
            <person name="Orlowska M."/>
            <person name="Perlinska-Lenart U."/>
            <person name="Aleksandrzak-Piekarczyk T."/>
            <person name="Szatraj K."/>
            <person name="Zielenkiewicz U."/>
            <person name="Pilsyk S."/>
            <person name="Malc E."/>
            <person name="Mieczkowski P."/>
            <person name="Kruszewska J.S."/>
            <person name="Biernat P."/>
            <person name="Pawlowska J."/>
        </authorList>
    </citation>
    <scope>NUCLEOTIDE SEQUENCE [LARGE SCALE GENOMIC DNA]</scope>
    <source>
        <strain evidence="5 6">CBS 142.35</strain>
    </source>
</reference>
<sequence>MKIHLCILLAAFIGLEKVFASIPVARYSGDSVLLNKRLYYFGGRPSNNGRSLETIQDFIHLDISESFNINEAQSKWQGVPVTGSLTAEKNYEYAMGAFPEDNSIIIYGGSGSNRLNDTMHYPVMLFNATSNSWQNLPESPSPMKQPYPDGVDPANSRKMNIYDLKSSMWSSGSPLPSSMYLRYYTPTTLIGKDLYYIGGMTISYTKTEGQPDTLNFDILIPLTEILIYHTEDNTWELKNATGADIPEPRISHTITAINNVLPIAEGVCYTLDTSSMTWKKQDLSGQGPGPLRGHSAVFADNSSLLFVMFGVNSADTVQSSFNVLDTDEWKWVDQYNSPYPSLDDSGASNDGSVSGGSNNTGAIAGAVVGGVAVVALVLAFCLYTRKKRNARNKENIPHGEAYVKDINNGSLAARGHFKPEDASDVILNATLHPLLPAETAPPYHGNVPNEIDPPKSLLVQNMINAQTGLRPQTLRPVKPDGE</sequence>
<feature type="signal peptide" evidence="4">
    <location>
        <begin position="1"/>
        <end position="20"/>
    </location>
</feature>
<evidence type="ECO:0000313" key="6">
    <source>
        <dbReference type="Proteomes" id="UP000646827"/>
    </source>
</evidence>
<dbReference type="PANTHER" id="PTHR46093">
    <property type="entry name" value="ACYL-COA-BINDING DOMAIN-CONTAINING PROTEIN 5"/>
    <property type="match status" value="1"/>
</dbReference>
<protein>
    <recommendedName>
        <fullName evidence="7">Galactose oxidase</fullName>
    </recommendedName>
</protein>
<dbReference type="AlphaFoldDB" id="A0A8H7VEW6"/>
<dbReference type="EMBL" id="JAEPRB010000139">
    <property type="protein sequence ID" value="KAG2220491.1"/>
    <property type="molecule type" value="Genomic_DNA"/>
</dbReference>
<dbReference type="InterPro" id="IPR015915">
    <property type="entry name" value="Kelch-typ_b-propeller"/>
</dbReference>
<evidence type="ECO:0000256" key="4">
    <source>
        <dbReference type="SAM" id="SignalP"/>
    </source>
</evidence>
<keyword evidence="3" id="KW-0472">Membrane</keyword>
<organism evidence="5 6">
    <name type="scientific">Circinella minor</name>
    <dbReference type="NCBI Taxonomy" id="1195481"/>
    <lineage>
        <taxon>Eukaryota</taxon>
        <taxon>Fungi</taxon>
        <taxon>Fungi incertae sedis</taxon>
        <taxon>Mucoromycota</taxon>
        <taxon>Mucoromycotina</taxon>
        <taxon>Mucoromycetes</taxon>
        <taxon>Mucorales</taxon>
        <taxon>Lichtheimiaceae</taxon>
        <taxon>Circinella</taxon>
    </lineage>
</organism>
<dbReference type="SUPFAM" id="SSF117281">
    <property type="entry name" value="Kelch motif"/>
    <property type="match status" value="2"/>
</dbReference>
<evidence type="ECO:0000256" key="3">
    <source>
        <dbReference type="SAM" id="Phobius"/>
    </source>
</evidence>
<comment type="caution">
    <text evidence="5">The sequence shown here is derived from an EMBL/GenBank/DDBJ whole genome shotgun (WGS) entry which is preliminary data.</text>
</comment>
<dbReference type="PANTHER" id="PTHR46093:SF18">
    <property type="entry name" value="FIBRONECTIN TYPE-III DOMAIN-CONTAINING PROTEIN"/>
    <property type="match status" value="1"/>
</dbReference>
<dbReference type="Gene3D" id="2.120.10.80">
    <property type="entry name" value="Kelch-type beta propeller"/>
    <property type="match status" value="2"/>
</dbReference>
<accession>A0A8H7VEW6</accession>
<gene>
    <name evidence="5" type="ORF">INT45_011495</name>
</gene>
<name>A0A8H7VEW6_9FUNG</name>
<keyword evidence="3" id="KW-0812">Transmembrane</keyword>
<evidence type="ECO:0000256" key="1">
    <source>
        <dbReference type="ARBA" id="ARBA00022441"/>
    </source>
</evidence>
<evidence type="ECO:0008006" key="7">
    <source>
        <dbReference type="Google" id="ProtNLM"/>
    </source>
</evidence>
<evidence type="ECO:0000256" key="2">
    <source>
        <dbReference type="ARBA" id="ARBA00022737"/>
    </source>
</evidence>
<keyword evidence="4" id="KW-0732">Signal</keyword>
<keyword evidence="3" id="KW-1133">Transmembrane helix</keyword>
<keyword evidence="2" id="KW-0677">Repeat</keyword>
<keyword evidence="1" id="KW-0880">Kelch repeat</keyword>
<dbReference type="Proteomes" id="UP000646827">
    <property type="component" value="Unassembled WGS sequence"/>
</dbReference>
<proteinExistence type="predicted"/>
<feature type="chain" id="PRO_5034169523" description="Galactose oxidase" evidence="4">
    <location>
        <begin position="21"/>
        <end position="482"/>
    </location>
</feature>
<feature type="transmembrane region" description="Helical" evidence="3">
    <location>
        <begin position="362"/>
        <end position="383"/>
    </location>
</feature>
<evidence type="ECO:0000313" key="5">
    <source>
        <dbReference type="EMBL" id="KAG2220491.1"/>
    </source>
</evidence>
<keyword evidence="6" id="KW-1185">Reference proteome</keyword>